<dbReference type="Proteomes" id="UP000186601">
    <property type="component" value="Unassembled WGS sequence"/>
</dbReference>
<proteinExistence type="predicted"/>
<reference evidence="2 3" key="1">
    <citation type="submission" date="2018-02" db="EMBL/GenBank/DDBJ databases">
        <title>Genome sequence of the basidiomycete white-rot fungus Phlebia centrifuga.</title>
        <authorList>
            <person name="Granchi Z."/>
            <person name="Peng M."/>
            <person name="de Vries R.P."/>
            <person name="Hilden K."/>
            <person name="Makela M.R."/>
            <person name="Grigoriev I."/>
            <person name="Riley R."/>
        </authorList>
    </citation>
    <scope>NUCLEOTIDE SEQUENCE [LARGE SCALE GENOMIC DNA]</scope>
    <source>
        <strain evidence="2 3">FBCC195</strain>
    </source>
</reference>
<dbReference type="EMBL" id="MLYV02000883">
    <property type="protein sequence ID" value="PSR75594.1"/>
    <property type="molecule type" value="Genomic_DNA"/>
</dbReference>
<evidence type="ECO:0000259" key="1">
    <source>
        <dbReference type="Pfam" id="PF12770"/>
    </source>
</evidence>
<organism evidence="2 3">
    <name type="scientific">Hermanssonia centrifuga</name>
    <dbReference type="NCBI Taxonomy" id="98765"/>
    <lineage>
        <taxon>Eukaryota</taxon>
        <taxon>Fungi</taxon>
        <taxon>Dikarya</taxon>
        <taxon>Basidiomycota</taxon>
        <taxon>Agaricomycotina</taxon>
        <taxon>Agaricomycetes</taxon>
        <taxon>Polyporales</taxon>
        <taxon>Meruliaceae</taxon>
        <taxon>Hermanssonia</taxon>
    </lineage>
</organism>
<dbReference type="InterPro" id="IPR024983">
    <property type="entry name" value="CHAT_dom"/>
</dbReference>
<comment type="caution">
    <text evidence="2">The sequence shown here is derived from an EMBL/GenBank/DDBJ whole genome shotgun (WGS) entry which is preliminary data.</text>
</comment>
<keyword evidence="3" id="KW-1185">Reference proteome</keyword>
<feature type="domain" description="CHAT" evidence="1">
    <location>
        <begin position="565"/>
        <end position="865"/>
    </location>
</feature>
<dbReference type="OrthoDB" id="9991317at2759"/>
<dbReference type="AlphaFoldDB" id="A0A2R6NRX3"/>
<gene>
    <name evidence="2" type="ORF">PHLCEN_2v9074</name>
</gene>
<sequence length="866" mass="96491">MDCTSLSGSMLACGTHSNDPAIQSLEEALSRSSSSNVEYTRKVKKAMDDSYYVVYKGAIHIFHHISRLHDFFSPYESTVIPKEFPDSDNHVAPSMDSAKGLSLRCQTLATIYKNIVRAQTIFRSEQVMAVERIELCECSLHLALVFSQIALQKTKQSSSRRHHRLLGQIQLLSERAKLPDFEKDLNQVVVMCREMLEHPLEGTQPLQLVQRYAESLLSRFDSFHNTADLEESIRVLQQYANNPARELRDCRVMVCDARCKLFSSCGGADNLTPVISAIQHLLLASVWDNEWHDFDDDRLEKGRAFLAAIFRRQPAAQMDQQNGVALLEVYRGMVRLPYRMMEVGMDLHLGLPRLIRAQGLASEAFEHALLFSSPERAVEMLEKSRDVFWTQTLRLRSSFDGLPLHIAERLKFVTPKLESYIHMMFGTNWEGENIRAEQELDVLRRTQDEFQSLAEEARQVAGFERFMADPETPFSSLAIAAQKGPVVILAAREMSTDVIIIRSPTSGAEHLVLGGMSFKRLSGLSLKLKVFNTRSRNSQDDISHDSADDLSRAGRPAVRAGGAQLLNILWQEVVRPVISALGYQKAAGRDRPRLWWCPTGHFMTVPLHAAGDHSGDGDCCSDYVVSSYTRSLQALSNARQGLESIIASDPKALLVAETNAPNLIPLPNVAKEIAAVRSVIPSRVIISLGGKSESADSVEADHTSTRIQDAIEALPQASIVHLACHGIQRDAKDTIFHYASRALSSGFCLKDGTLKIQHFLRLGMPRAFFVFLSACESAKGDETQLDESVHMAAAMMFCGFRSAVATMWNMYDLDGPEVAKAIYAELFKGGPFNPDDIPYALDAAVQSMRTRGLPPSRWATYVHMGV</sequence>
<dbReference type="Pfam" id="PF12770">
    <property type="entry name" value="CHAT"/>
    <property type="match status" value="1"/>
</dbReference>
<protein>
    <recommendedName>
        <fullName evidence="1">CHAT domain-containing protein</fullName>
    </recommendedName>
</protein>
<accession>A0A2R6NRX3</accession>
<name>A0A2R6NRX3_9APHY</name>
<dbReference type="STRING" id="98765.A0A2R6NRX3"/>
<evidence type="ECO:0000313" key="3">
    <source>
        <dbReference type="Proteomes" id="UP000186601"/>
    </source>
</evidence>
<evidence type="ECO:0000313" key="2">
    <source>
        <dbReference type="EMBL" id="PSR75594.1"/>
    </source>
</evidence>